<dbReference type="Proteomes" id="UP001523392">
    <property type="component" value="Unassembled WGS sequence"/>
</dbReference>
<protein>
    <submittedName>
        <fullName evidence="1">Uncharacterized protein</fullName>
    </submittedName>
</protein>
<evidence type="ECO:0000313" key="2">
    <source>
        <dbReference type="Proteomes" id="UP001523392"/>
    </source>
</evidence>
<evidence type="ECO:0000313" key="1">
    <source>
        <dbReference type="EMBL" id="MCO6418299.1"/>
    </source>
</evidence>
<reference evidence="1 2" key="1">
    <citation type="submission" date="2021-12" db="EMBL/GenBank/DDBJ databases">
        <title>Siccirubricoccus leaddurans sp. nov., a high concentration Zn2+ tolerance bacterium.</title>
        <authorList>
            <person name="Cao Y."/>
        </authorList>
    </citation>
    <scope>NUCLEOTIDE SEQUENCE [LARGE SCALE GENOMIC DNA]</scope>
    <source>
        <strain evidence="1 2">KC 17139</strain>
    </source>
</reference>
<sequence>MDQRKMSEGQRAYEAKRAARAGMSLERWLDQKAKEAEAERATAAKAVAPAAGAAEKKKPGFFARLMEKAQKPL</sequence>
<keyword evidence="2" id="KW-1185">Reference proteome</keyword>
<proteinExistence type="predicted"/>
<gene>
    <name evidence="1" type="ORF">JYK14_19325</name>
</gene>
<accession>A0ABT1D8P9</accession>
<dbReference type="EMBL" id="JAFIRR010000123">
    <property type="protein sequence ID" value="MCO6418299.1"/>
    <property type="molecule type" value="Genomic_DNA"/>
</dbReference>
<dbReference type="RefSeq" id="WP_252954927.1">
    <property type="nucleotide sequence ID" value="NZ_JAFIRR010000123.1"/>
</dbReference>
<name>A0ABT1D8P9_9PROT</name>
<organism evidence="1 2">
    <name type="scientific">Siccirubricoccus soli</name>
    <dbReference type="NCBI Taxonomy" id="2899147"/>
    <lineage>
        <taxon>Bacteria</taxon>
        <taxon>Pseudomonadati</taxon>
        <taxon>Pseudomonadota</taxon>
        <taxon>Alphaproteobacteria</taxon>
        <taxon>Acetobacterales</taxon>
        <taxon>Roseomonadaceae</taxon>
        <taxon>Siccirubricoccus</taxon>
    </lineage>
</organism>
<comment type="caution">
    <text evidence="1">The sequence shown here is derived from an EMBL/GenBank/DDBJ whole genome shotgun (WGS) entry which is preliminary data.</text>
</comment>